<dbReference type="PROSITE" id="PS51204">
    <property type="entry name" value="HSA"/>
    <property type="match status" value="1"/>
</dbReference>
<feature type="compositionally biased region" description="Basic residues" evidence="4">
    <location>
        <begin position="1943"/>
        <end position="1960"/>
    </location>
</feature>
<evidence type="ECO:0000313" key="8">
    <source>
        <dbReference type="Proteomes" id="UP001530377"/>
    </source>
</evidence>
<dbReference type="CDD" id="cd00167">
    <property type="entry name" value="SANT"/>
    <property type="match status" value="1"/>
</dbReference>
<evidence type="ECO:0000313" key="7">
    <source>
        <dbReference type="EMBL" id="KAL3823554.1"/>
    </source>
</evidence>
<dbReference type="PANTHER" id="PTHR46459">
    <property type="entry name" value="E1A-BINDING PROTEIN P400-RELATED"/>
    <property type="match status" value="1"/>
</dbReference>
<dbReference type="EMBL" id="JALLPB020000034">
    <property type="protein sequence ID" value="KAL3823554.1"/>
    <property type="molecule type" value="Genomic_DNA"/>
</dbReference>
<evidence type="ECO:0000256" key="2">
    <source>
        <dbReference type="ARBA" id="ARBA00022853"/>
    </source>
</evidence>
<name>A0ABD3SG76_9STRA</name>
<keyword evidence="8" id="KW-1185">Reference proteome</keyword>
<keyword evidence="3" id="KW-0539">Nucleus</keyword>
<dbReference type="InterPro" id="IPR014012">
    <property type="entry name" value="HSA_dom"/>
</dbReference>
<feature type="region of interest" description="Disordered" evidence="4">
    <location>
        <begin position="562"/>
        <end position="584"/>
    </location>
</feature>
<dbReference type="GO" id="GO:0005634">
    <property type="term" value="C:nucleus"/>
    <property type="evidence" value="ECO:0007669"/>
    <property type="project" value="UniProtKB-SubCell"/>
</dbReference>
<feature type="domain" description="Myb-like" evidence="5">
    <location>
        <begin position="2089"/>
        <end position="2153"/>
    </location>
</feature>
<evidence type="ECO:0000256" key="4">
    <source>
        <dbReference type="SAM" id="MobiDB-lite"/>
    </source>
</evidence>
<keyword evidence="2" id="KW-0156">Chromatin regulator</keyword>
<feature type="region of interest" description="Disordered" evidence="4">
    <location>
        <begin position="666"/>
        <end position="713"/>
    </location>
</feature>
<feature type="region of interest" description="Disordered" evidence="4">
    <location>
        <begin position="1942"/>
        <end position="1964"/>
    </location>
</feature>
<accession>A0ABD3SG76</accession>
<feature type="region of interest" description="Disordered" evidence="4">
    <location>
        <begin position="2317"/>
        <end position="2382"/>
    </location>
</feature>
<feature type="compositionally biased region" description="Polar residues" evidence="4">
    <location>
        <begin position="406"/>
        <end position="427"/>
    </location>
</feature>
<evidence type="ECO:0000256" key="1">
    <source>
        <dbReference type="ARBA" id="ARBA00004123"/>
    </source>
</evidence>
<protein>
    <submittedName>
        <fullName evidence="7">Uncharacterized protein</fullName>
    </submittedName>
</protein>
<feature type="domain" description="HSA" evidence="6">
    <location>
        <begin position="620"/>
        <end position="697"/>
    </location>
</feature>
<dbReference type="Proteomes" id="UP001530377">
    <property type="component" value="Unassembled WGS sequence"/>
</dbReference>
<dbReference type="Gene3D" id="3.40.50.10810">
    <property type="entry name" value="Tandem AAA-ATPase domain"/>
    <property type="match status" value="1"/>
</dbReference>
<feature type="compositionally biased region" description="Low complexity" evidence="4">
    <location>
        <begin position="696"/>
        <end position="706"/>
    </location>
</feature>
<evidence type="ECO:0000259" key="6">
    <source>
        <dbReference type="PROSITE" id="PS51204"/>
    </source>
</evidence>
<sequence length="2382" mass="261814">MANDGAMMEDMDAIMSNSDGGESADRIPLAVGDYGNAMKIINETSAADDCAKGCCSSSIEEIMIDDNSKNHSNITIDNNSLTSSVEVAINDSGAAAGMNPPSAAGVPIKSGIVIDDDRQGRAEDGVDIRKITNSLDTDPDSTMIDPSPPSRQSPTSGGVGVRAQHATAPIANDGDDQRTQSARMLDHDHDITNSERCQNILASLRHRRKLLLWVRACRIESQSILGELREAGDGGRRGFIGAILSDYSSQEWSIGSRQQQQKQGGGTAESPSSPRGDASSSATSSAASEIADFQILTEMANLPPPSFKRIKTSLSIVEKNPRDLRRGTFVGKHASNAKSPSNHVGMGGVSTTNAVGNGSIVHPGLEGDEGDGNLVLPSPPRLSAANNAQISATSDQSAPNMHYHVPNNTVGINKIPSSKVPNPSMTGNDKPKKGRKRKANHGDGCGMVVLPGGATQQKFPPNSSLASTASQKGPIMTKNTQSDPMNTLVPSLAAVNLLRRKGGLVERLDNLIRKERHVFDRQRIPPTIDADHGDAAGDITSVTPTVSMIKLNNNEIIESSSTTRGLRSFPHSTLNTSNQTTGVPPLTYIGGRSGAHANVSSITGAGRHLQQVQLKPQSPPPPPRLPIRRKTHWDCVLDEMKWMAIDFHEERKWKTAAGTMLSSAVKTYTPKRKSSTKSIGATPTKRTHSHRGAPMSTSSSRSTPKSLELNVKSGDSDTDQIYVDATAEDVDCVKKVSRLLSMSILDLWDSISTSRYEEQRVGQDRFHLVREVSSSTGNSVNILQCMKANGQCDTLRLPVEDSKSIQRTNCLLGSSSLSSRRELGFGEISSRIKLSTKTVNMLKERTANEMLKERHYQNYKKSMVMGVELDDGQLHAVHFLESLWGTTINSNSISCFEGCTAQSKSDTQAETSSLSGDMMCSPISAIVGGEVGIGKTVAVCALLWKNRNNGPQLIVCSPGALIRWRYELTKFDGLNVRICVRGDEDVAYRTSDILVCAYGLFSELVGRCDHSSFWKTRVEFASMILDLRHPHATTRDNVFIKKEENMSLISKSLVESVRWWLRLNSFLSKCSTSMKRLVIEQMDLPQNGLYLPVSEGIYSRSDEQTKRFDELLAMKVAFFYHPAVFFSERGSVGKRVISWAKNEAMKTISIKVTAHGITLAHILSSGNSASSSCGYRSELMALLKNSCDSLVDVMRVNNDQSNESLNNYLWQLRTCSLAKPQLNAYNLCHSNVGGSDDEIAGDLLKLRKICFHSNLDKIMENVITPLCFRRRNGQSWVERNGSILVSNSRAFLEPRFDVAKKVMKKSSKMKELLSILIDECGFNIAGKFDLKENTFDIGDSNLLTDEGPKKKLKVLILATLVEAQLLTSYFLSAVGLHHEVLLSSNANDSARASEIAWSWSQDILSRFNSNIARSDGHRSINILISSPVSISSHNGGIGAASADVVISIDEDWSGREAIHVKSIISKINRHRRRTMRELTSSCSDPPFKFVKIVCQHTFEETFLCNRRSTINDDEKKHEKETQQRCNIGTRKSFRQSQRTMIANQDDAVSGNAKVSQKCPTKMGSPFLFCPMKIIPTVRSINSDGFLIPPTNGGNVTLLKNVDTFLSAQSNILSLSFVELASAFKLQNPGTNSCHFPNKNGLKYSAFASDCTEAFLRALFNTEDRASFISKDSANKLVGVNLKLRSITVSHTATIVAGSSYNIRRYVESFKNSSSFIQYERGEKLIPILNERLCDTGSGNIYRDTSSNQSNTTSEELCETQVTSNLNNDKLLVYSVSNAKIPVDEFTSKRGQSDCLGSFNPSGGDLALRIFSSSLNSSSNIRPQDENYCFEPYSYFPSFFLHLSQGNMIGGYKRKVRPSMFEEAVVETSRCSFRENRNEYGNAELTFHRRLLAADLQGATSCQQRPALNCMILITQKKHQLESNAIMAGGIVGHSLPPLSTHKNSCHPGKKSLHKKIKRHHIPESSATRDESNNLYFSNDHLLAQIFAVRDGIKLNITASALGRARSQSLLNDFISNSLSRSSITSNLLPIETEHQSQQSVPYPIQSIGSVLLGTIPCVDVEIIRKKKSYLSRITLPVEVKSLQESSEYPWSAIEDSVLQQSVLRYGMNWHLAAKAVSSGMTFLPSRFEEGKEYGGRAGRRSAVQCQNRWMTLKTNKIHAPLSPSPSIVKCTTPTIDTDGTVIVPMDRENPLFENTVCQGVSSMNRSKQEPNQSSSLLWLSTSNPAPDVSDLPPISKEKRLALVSRIQILKAASKKRHVVKPSLPTYTQVHASHSDAIQAARASMLSAANGVAPPRHEMWPLELLDFRRQHIAPANQNLTRGATPHPTQHSSAPHHPHHTMHPSQHQMYHAPGQMPTQHQSHHQQGHDRANPNVNYPQQRHLP</sequence>
<dbReference type="InterPro" id="IPR001005">
    <property type="entry name" value="SANT/Myb"/>
</dbReference>
<dbReference type="Gene3D" id="1.10.10.60">
    <property type="entry name" value="Homeodomain-like"/>
    <property type="match status" value="1"/>
</dbReference>
<dbReference type="PANTHER" id="PTHR46459:SF1">
    <property type="entry name" value="E1A-BINDING PROTEIN P400"/>
    <property type="match status" value="1"/>
</dbReference>
<organism evidence="7 8">
    <name type="scientific">Cyclostephanos tholiformis</name>
    <dbReference type="NCBI Taxonomy" id="382380"/>
    <lineage>
        <taxon>Eukaryota</taxon>
        <taxon>Sar</taxon>
        <taxon>Stramenopiles</taxon>
        <taxon>Ochrophyta</taxon>
        <taxon>Bacillariophyta</taxon>
        <taxon>Coscinodiscophyceae</taxon>
        <taxon>Thalassiosirophycidae</taxon>
        <taxon>Stephanodiscales</taxon>
        <taxon>Stephanodiscaceae</taxon>
        <taxon>Cyclostephanos</taxon>
    </lineage>
</organism>
<gene>
    <name evidence="7" type="ORF">ACHAXA_002895</name>
</gene>
<feature type="compositionally biased region" description="Polar residues" evidence="4">
    <location>
        <begin position="562"/>
        <end position="582"/>
    </location>
</feature>
<comment type="subcellular location">
    <subcellularLocation>
        <location evidence="1">Nucleus</location>
    </subcellularLocation>
</comment>
<reference evidence="7 8" key="1">
    <citation type="submission" date="2024-10" db="EMBL/GenBank/DDBJ databases">
        <title>Updated reference genomes for cyclostephanoid diatoms.</title>
        <authorList>
            <person name="Roberts W.R."/>
            <person name="Alverson A.J."/>
        </authorList>
    </citation>
    <scope>NUCLEOTIDE SEQUENCE [LARGE SCALE GENOMIC DNA]</scope>
    <source>
        <strain evidence="7 8">AJA228-03</strain>
    </source>
</reference>
<dbReference type="InterPro" id="IPR038718">
    <property type="entry name" value="SNF2-like_sf"/>
</dbReference>
<dbReference type="Pfam" id="PF07529">
    <property type="entry name" value="HSA"/>
    <property type="match status" value="1"/>
</dbReference>
<evidence type="ECO:0000256" key="3">
    <source>
        <dbReference type="ARBA" id="ARBA00023242"/>
    </source>
</evidence>
<feature type="compositionally biased region" description="Low complexity" evidence="4">
    <location>
        <begin position="270"/>
        <end position="284"/>
    </location>
</feature>
<dbReference type="InterPro" id="IPR027417">
    <property type="entry name" value="P-loop_NTPase"/>
</dbReference>
<feature type="region of interest" description="Disordered" evidence="4">
    <location>
        <begin position="406"/>
        <end position="441"/>
    </location>
</feature>
<dbReference type="PROSITE" id="PS50090">
    <property type="entry name" value="MYB_LIKE"/>
    <property type="match status" value="1"/>
</dbReference>
<feature type="region of interest" description="Disordered" evidence="4">
    <location>
        <begin position="251"/>
        <end position="284"/>
    </location>
</feature>
<dbReference type="SUPFAM" id="SSF52540">
    <property type="entry name" value="P-loop containing nucleoside triphosphate hydrolases"/>
    <property type="match status" value="1"/>
</dbReference>
<feature type="compositionally biased region" description="Polar residues" evidence="4">
    <location>
        <begin position="2371"/>
        <end position="2382"/>
    </location>
</feature>
<evidence type="ECO:0000259" key="5">
    <source>
        <dbReference type="PROSITE" id="PS50090"/>
    </source>
</evidence>
<dbReference type="GO" id="GO:0006325">
    <property type="term" value="P:chromatin organization"/>
    <property type="evidence" value="ECO:0007669"/>
    <property type="project" value="UniProtKB-KW"/>
</dbReference>
<feature type="region of interest" description="Disordered" evidence="4">
    <location>
        <begin position="131"/>
        <end position="187"/>
    </location>
</feature>
<proteinExistence type="predicted"/>
<comment type="caution">
    <text evidence="7">The sequence shown here is derived from an EMBL/GenBank/DDBJ whole genome shotgun (WGS) entry which is preliminary data.</text>
</comment>
<dbReference type="SMART" id="SM00573">
    <property type="entry name" value="HSA"/>
    <property type="match status" value="1"/>
</dbReference>